<sequence length="165" mass="18306">MQQPDTDSELLEPDTSTDDWGDFSAVIDALNQQENKPTEPDDTEPNKSDDKEEQSEAAAAFLDIAFVVTEQVTSMLVGFEFEFDEKGKTKVIEAAKPVLTKHSEGIFMKMLGNYFEEATLLFAIITLGYSTRKQIVKTKKLIAQQAKQDRGEGEYAEEATAVAVS</sequence>
<feature type="compositionally biased region" description="Acidic residues" evidence="1">
    <location>
        <begin position="1"/>
        <end position="21"/>
    </location>
</feature>
<proteinExistence type="predicted"/>
<accession>A0A1Z2SBD3</accession>
<dbReference type="OrthoDB" id="5902043at2"/>
<reference evidence="2 4" key="1">
    <citation type="submission" date="2016-12" db="EMBL/GenBank/DDBJ databases">
        <authorList>
            <person name="Song W.-J."/>
            <person name="Kurnit D.M."/>
        </authorList>
    </citation>
    <scope>NUCLEOTIDE SEQUENCE [LARGE SCALE GENOMIC DNA]</scope>
    <source>
        <strain evidence="2 4">ATCC 43942</strain>
        <plasmid evidence="4">Plasmid unnamed1</plasmid>
        <plasmid evidence="3">unnamed1</plasmid>
    </source>
</reference>
<protein>
    <submittedName>
        <fullName evidence="2">Uncharacterized protein</fullName>
    </submittedName>
</protein>
<evidence type="ECO:0000313" key="4">
    <source>
        <dbReference type="Proteomes" id="UP000196708"/>
    </source>
</evidence>
<evidence type="ECO:0000256" key="1">
    <source>
        <dbReference type="SAM" id="MobiDB-lite"/>
    </source>
</evidence>
<name>A0A1Z2SBD3_VIBGA</name>
<evidence type="ECO:0000313" key="3">
    <source>
        <dbReference type="EMBL" id="ASA58368.1"/>
    </source>
</evidence>
<dbReference type="Proteomes" id="UP000196708">
    <property type="component" value="Chromosome 1"/>
</dbReference>
<evidence type="ECO:0000313" key="2">
    <source>
        <dbReference type="EMBL" id="ASA54427.1"/>
    </source>
</evidence>
<keyword evidence="3" id="KW-0614">Plasmid</keyword>
<geneLocation type="plasmid" evidence="3">
    <name>unnamed1</name>
</geneLocation>
<gene>
    <name evidence="2" type="ORF">BSQ33_00915</name>
    <name evidence="3" type="ORF">BSQ33_21555</name>
</gene>
<dbReference type="RefSeq" id="WP_088132947.1">
    <property type="nucleotide sequence ID" value="NZ_CP018835.1"/>
</dbReference>
<dbReference type="EMBL" id="CP018835">
    <property type="protein sequence ID" value="ASA54427.1"/>
    <property type="molecule type" value="Genomic_DNA"/>
</dbReference>
<dbReference type="EMBL" id="CP018837">
    <property type="protein sequence ID" value="ASA58368.1"/>
    <property type="molecule type" value="Genomic_DNA"/>
</dbReference>
<feature type="region of interest" description="Disordered" evidence="1">
    <location>
        <begin position="1"/>
        <end position="54"/>
    </location>
</feature>
<dbReference type="Proteomes" id="UP000196708">
    <property type="component" value="Plasmid unnamed1"/>
</dbReference>
<organism evidence="2 4">
    <name type="scientific">Vibrio gazogenes</name>
    <dbReference type="NCBI Taxonomy" id="687"/>
    <lineage>
        <taxon>Bacteria</taxon>
        <taxon>Pseudomonadati</taxon>
        <taxon>Pseudomonadota</taxon>
        <taxon>Gammaproteobacteria</taxon>
        <taxon>Vibrionales</taxon>
        <taxon>Vibrionaceae</taxon>
        <taxon>Vibrio</taxon>
    </lineage>
</organism>
<dbReference type="AlphaFoldDB" id="A0A1Z2SBD3"/>
<dbReference type="KEGG" id="vga:BSQ33_00915"/>
<dbReference type="KEGG" id="vga:BSQ33_21555"/>
<feature type="compositionally biased region" description="Basic and acidic residues" evidence="1">
    <location>
        <begin position="36"/>
        <end position="50"/>
    </location>
</feature>